<keyword evidence="2" id="KW-0119">Carbohydrate metabolism</keyword>
<dbReference type="InterPro" id="IPR013319">
    <property type="entry name" value="GH11/12"/>
</dbReference>
<comment type="caution">
    <text evidence="4">The sequence shown here is derived from an EMBL/GenBank/DDBJ whole genome shotgun (WGS) entry which is preliminary data.</text>
</comment>
<feature type="signal peptide" evidence="3">
    <location>
        <begin position="1"/>
        <end position="19"/>
    </location>
</feature>
<dbReference type="Gene3D" id="2.60.120.180">
    <property type="match status" value="1"/>
</dbReference>
<dbReference type="PANTHER" id="PTHR34002">
    <property type="entry name" value="BLR1656 PROTEIN"/>
    <property type="match status" value="1"/>
</dbReference>
<keyword evidence="5" id="KW-1185">Reference proteome</keyword>
<dbReference type="InterPro" id="IPR002594">
    <property type="entry name" value="GH12"/>
</dbReference>
<accession>A0ABY6UYW9</accession>
<dbReference type="Proteomes" id="UP000766486">
    <property type="component" value="Unassembled WGS sequence"/>
</dbReference>
<dbReference type="Pfam" id="PF01670">
    <property type="entry name" value="Glyco_hydro_12"/>
    <property type="match status" value="1"/>
</dbReference>
<feature type="chain" id="PRO_5045975942" evidence="3">
    <location>
        <begin position="20"/>
        <end position="240"/>
    </location>
</feature>
<protein>
    <submittedName>
        <fullName evidence="4">Uncharacterized protein</fullName>
    </submittedName>
</protein>
<keyword evidence="2" id="KW-0326">Glycosidase</keyword>
<dbReference type="EMBL" id="CABFNS010000930">
    <property type="protein sequence ID" value="VUC36517.1"/>
    <property type="molecule type" value="Genomic_DNA"/>
</dbReference>
<dbReference type="PANTHER" id="PTHR34002:SF10">
    <property type="entry name" value="PUTATIVE-RELATED"/>
    <property type="match status" value="1"/>
</dbReference>
<proteinExistence type="inferred from homology"/>
<keyword evidence="3" id="KW-0732">Signal</keyword>
<evidence type="ECO:0000313" key="4">
    <source>
        <dbReference type="EMBL" id="VUC36517.1"/>
    </source>
</evidence>
<organism evidence="4 5">
    <name type="scientific">Bionectria ochroleuca</name>
    <name type="common">Gliocladium roseum</name>
    <dbReference type="NCBI Taxonomy" id="29856"/>
    <lineage>
        <taxon>Eukaryota</taxon>
        <taxon>Fungi</taxon>
        <taxon>Dikarya</taxon>
        <taxon>Ascomycota</taxon>
        <taxon>Pezizomycotina</taxon>
        <taxon>Sordariomycetes</taxon>
        <taxon>Hypocreomycetidae</taxon>
        <taxon>Hypocreales</taxon>
        <taxon>Bionectriaceae</taxon>
        <taxon>Clonostachys</taxon>
    </lineage>
</organism>
<evidence type="ECO:0000313" key="5">
    <source>
        <dbReference type="Proteomes" id="UP000766486"/>
    </source>
</evidence>
<evidence type="ECO:0000256" key="2">
    <source>
        <dbReference type="RuleBase" id="RU361163"/>
    </source>
</evidence>
<sequence>NNMKSSLILALSYVWLSHGQSLCDQFAYYSQDVWYLNNNEWGASAGTGTQCTYVDSINSGGVSWHTDWTWSGGSGNVKSYPYSGRSLPTKKLVANIGSIPTVAEWRYEGQNLRCNIAYDLFTAADPNHSTSSGDYELMIWLGNLGPVTPIGGTPIATANVGGTTWSLYSGLNGNMRVYTFAATSQISSFNADIKPFFNYLVSNHGFPASSQYLLTLQFGSEPFTGDNARFIVGHWSGSVN</sequence>
<name>A0ABY6UYW9_BIOOC</name>
<evidence type="ECO:0000256" key="3">
    <source>
        <dbReference type="SAM" id="SignalP"/>
    </source>
</evidence>
<keyword evidence="2" id="KW-0378">Hydrolase</keyword>
<keyword evidence="2" id="KW-0624">Polysaccharide degradation</keyword>
<comment type="similarity">
    <text evidence="1 2">Belongs to the glycosyl hydrolase 12 (cellulase H) family.</text>
</comment>
<reference evidence="4 5" key="1">
    <citation type="submission" date="2019-06" db="EMBL/GenBank/DDBJ databases">
        <authorList>
            <person name="Broberg M."/>
        </authorList>
    </citation>
    <scope>NUCLEOTIDE SEQUENCE [LARGE SCALE GENOMIC DNA]</scope>
</reference>
<feature type="non-terminal residue" evidence="4">
    <location>
        <position position="1"/>
    </location>
</feature>
<gene>
    <name evidence="4" type="ORF">CLO192961_LOCUS447267</name>
</gene>
<dbReference type="InterPro" id="IPR013320">
    <property type="entry name" value="ConA-like_dom_sf"/>
</dbReference>
<dbReference type="SUPFAM" id="SSF49899">
    <property type="entry name" value="Concanavalin A-like lectins/glucanases"/>
    <property type="match status" value="1"/>
</dbReference>
<evidence type="ECO:0000256" key="1">
    <source>
        <dbReference type="ARBA" id="ARBA00005519"/>
    </source>
</evidence>